<protein>
    <submittedName>
        <fullName evidence="3">DUF1311 domain-containing protein</fullName>
    </submittedName>
</protein>
<feature type="signal peptide" evidence="1">
    <location>
        <begin position="1"/>
        <end position="18"/>
    </location>
</feature>
<proteinExistence type="predicted"/>
<evidence type="ECO:0000259" key="2">
    <source>
        <dbReference type="Pfam" id="PF07007"/>
    </source>
</evidence>
<feature type="chain" id="PRO_5046486088" evidence="1">
    <location>
        <begin position="19"/>
        <end position="154"/>
    </location>
</feature>
<organism evidence="3 4">
    <name type="scientific">Massilia violaceinigra</name>
    <dbReference type="NCBI Taxonomy" id="2045208"/>
    <lineage>
        <taxon>Bacteria</taxon>
        <taxon>Pseudomonadati</taxon>
        <taxon>Pseudomonadota</taxon>
        <taxon>Betaproteobacteria</taxon>
        <taxon>Burkholderiales</taxon>
        <taxon>Oxalobacteraceae</taxon>
        <taxon>Telluria group</taxon>
        <taxon>Massilia</taxon>
    </lineage>
</organism>
<evidence type="ECO:0000313" key="3">
    <source>
        <dbReference type="EMBL" id="UOD32146.1"/>
    </source>
</evidence>
<dbReference type="InterPro" id="IPR009739">
    <property type="entry name" value="LprI-like_N"/>
</dbReference>
<sequence length="154" mass="16661">MKRVLVLIVMMGSIHAGAAVPYNAEMIAAIAKKANSTKAEVIASIETGCDSGVTPYMRQCSWYHAIAADVKLNTVYQQLLRKLHGTRGKKRLQNAQRAWLAFRDSNCAFDASSWEGGTGHGIIASGCEASMTEQRTSELEKYLSCDNTGCPGSD</sequence>
<gene>
    <name evidence="3" type="ORF">INH39_11015</name>
</gene>
<dbReference type="Pfam" id="PF07007">
    <property type="entry name" value="LprI"/>
    <property type="match status" value="1"/>
</dbReference>
<keyword evidence="1" id="KW-0732">Signal</keyword>
<name>A0ABY4ABM5_9BURK</name>
<evidence type="ECO:0000313" key="4">
    <source>
        <dbReference type="Proteomes" id="UP000831532"/>
    </source>
</evidence>
<evidence type="ECO:0000256" key="1">
    <source>
        <dbReference type="SAM" id="SignalP"/>
    </source>
</evidence>
<accession>A0ABY4ABM5</accession>
<feature type="domain" description="Lysozyme inhibitor LprI-like N-terminal" evidence="2">
    <location>
        <begin position="53"/>
        <end position="139"/>
    </location>
</feature>
<dbReference type="RefSeq" id="WP_243493214.1">
    <property type="nucleotide sequence ID" value="NZ_CP063361.1"/>
</dbReference>
<dbReference type="PANTHER" id="PTHR39176:SF1">
    <property type="entry name" value="PERIPLASMIC PROTEIN"/>
    <property type="match status" value="1"/>
</dbReference>
<keyword evidence="4" id="KW-1185">Reference proteome</keyword>
<dbReference type="Gene3D" id="1.20.1270.180">
    <property type="match status" value="1"/>
</dbReference>
<dbReference type="Proteomes" id="UP000831532">
    <property type="component" value="Chromosome"/>
</dbReference>
<dbReference type="PANTHER" id="PTHR39176">
    <property type="entry name" value="PERIPLASMIC PROTEIN-RELATED"/>
    <property type="match status" value="1"/>
</dbReference>
<reference evidence="3 4" key="1">
    <citation type="submission" date="2020-10" db="EMBL/GenBank/DDBJ databases">
        <title>Genome analysis of Massilia species.</title>
        <authorList>
            <person name="Jung D.-H."/>
        </authorList>
    </citation>
    <scope>NUCLEOTIDE SEQUENCE [LARGE SCALE GENOMIC DNA]</scope>
    <source>
        <strain evidence="4">sipir</strain>
    </source>
</reference>
<dbReference type="EMBL" id="CP063361">
    <property type="protein sequence ID" value="UOD32146.1"/>
    <property type="molecule type" value="Genomic_DNA"/>
</dbReference>